<keyword evidence="3" id="KW-1185">Reference proteome</keyword>
<evidence type="ECO:0000256" key="1">
    <source>
        <dbReference type="SAM" id="SignalP"/>
    </source>
</evidence>
<proteinExistence type="predicted"/>
<feature type="chain" id="PRO_5002245082" evidence="1">
    <location>
        <begin position="21"/>
        <end position="159"/>
    </location>
</feature>
<dbReference type="AlphaFoldDB" id="A0A0D2JQR7"/>
<dbReference type="OrthoDB" id="4142625at2759"/>
<gene>
    <name evidence="2" type="ORF">Z520_11482</name>
</gene>
<organism evidence="2 3">
    <name type="scientific">Fonsecaea multimorphosa CBS 102226</name>
    <dbReference type="NCBI Taxonomy" id="1442371"/>
    <lineage>
        <taxon>Eukaryota</taxon>
        <taxon>Fungi</taxon>
        <taxon>Dikarya</taxon>
        <taxon>Ascomycota</taxon>
        <taxon>Pezizomycotina</taxon>
        <taxon>Eurotiomycetes</taxon>
        <taxon>Chaetothyriomycetidae</taxon>
        <taxon>Chaetothyriales</taxon>
        <taxon>Herpotrichiellaceae</taxon>
        <taxon>Fonsecaea</taxon>
    </lineage>
</organism>
<dbReference type="GeneID" id="27717228"/>
<evidence type="ECO:0000313" key="3">
    <source>
        <dbReference type="Proteomes" id="UP000053411"/>
    </source>
</evidence>
<name>A0A0D2JQR7_9EURO</name>
<accession>A0A0D2JQR7</accession>
<sequence>MAQVLTYLLSFLFFSEFARAGHGRGKPLPLETTKAFHAASFFPEYHSERVTIKYAPVSVPPMNENDGMAQYFQPSTALPCRDCLITWLQMGLEHADGSIADANTGMWLHHGVMVNRNQSDAVCGDGAYGQRFAASGNERTALDFSAGGQVLFRIHEIEN</sequence>
<reference evidence="2 3" key="1">
    <citation type="submission" date="2015-01" db="EMBL/GenBank/DDBJ databases">
        <title>The Genome Sequence of Fonsecaea multimorphosa CBS 102226.</title>
        <authorList>
            <consortium name="The Broad Institute Genomics Platform"/>
            <person name="Cuomo C."/>
            <person name="de Hoog S."/>
            <person name="Gorbushina A."/>
            <person name="Stielow B."/>
            <person name="Teixiera M."/>
            <person name="Abouelleil A."/>
            <person name="Chapman S.B."/>
            <person name="Priest M."/>
            <person name="Young S.K."/>
            <person name="Wortman J."/>
            <person name="Nusbaum C."/>
            <person name="Birren B."/>
        </authorList>
    </citation>
    <scope>NUCLEOTIDE SEQUENCE [LARGE SCALE GENOMIC DNA]</scope>
    <source>
        <strain evidence="2 3">CBS 102226</strain>
    </source>
</reference>
<evidence type="ECO:0000313" key="2">
    <source>
        <dbReference type="EMBL" id="KIX92819.1"/>
    </source>
</evidence>
<keyword evidence="1" id="KW-0732">Signal</keyword>
<dbReference type="VEuPathDB" id="FungiDB:Z520_11482"/>
<dbReference type="RefSeq" id="XP_016626942.1">
    <property type="nucleotide sequence ID" value="XM_016781971.1"/>
</dbReference>
<feature type="signal peptide" evidence="1">
    <location>
        <begin position="1"/>
        <end position="20"/>
    </location>
</feature>
<protein>
    <submittedName>
        <fullName evidence="2">Uncharacterized protein</fullName>
    </submittedName>
</protein>
<dbReference type="Proteomes" id="UP000053411">
    <property type="component" value="Unassembled WGS sequence"/>
</dbReference>
<dbReference type="EMBL" id="KN848100">
    <property type="protein sequence ID" value="KIX92819.1"/>
    <property type="molecule type" value="Genomic_DNA"/>
</dbReference>